<dbReference type="PANTHER" id="PTHR30011">
    <property type="entry name" value="ALKANESULFONATE MONOOXYGENASE-RELATED"/>
    <property type="match status" value="1"/>
</dbReference>
<keyword evidence="2" id="KW-0288">FMN</keyword>
<evidence type="ECO:0000313" key="7">
    <source>
        <dbReference type="EMBL" id="MFB9345932.1"/>
    </source>
</evidence>
<evidence type="ECO:0000256" key="1">
    <source>
        <dbReference type="ARBA" id="ARBA00022630"/>
    </source>
</evidence>
<dbReference type="InterPro" id="IPR051260">
    <property type="entry name" value="Diverse_substr_monoxygenases"/>
</dbReference>
<dbReference type="GO" id="GO:0016491">
    <property type="term" value="F:oxidoreductase activity"/>
    <property type="evidence" value="ECO:0007669"/>
    <property type="project" value="UniProtKB-KW"/>
</dbReference>
<reference evidence="7 8" key="1">
    <citation type="submission" date="2024-09" db="EMBL/GenBank/DDBJ databases">
        <authorList>
            <person name="Sun Q."/>
            <person name="Mori K."/>
        </authorList>
    </citation>
    <scope>NUCLEOTIDE SEQUENCE [LARGE SCALE GENOMIC DNA]</scope>
    <source>
        <strain evidence="7 8">JCM 9767</strain>
    </source>
</reference>
<keyword evidence="8" id="KW-1185">Reference proteome</keyword>
<dbReference type="RefSeq" id="WP_366482529.1">
    <property type="nucleotide sequence ID" value="NZ_JBHMDI010000001.1"/>
</dbReference>
<evidence type="ECO:0000256" key="4">
    <source>
        <dbReference type="ARBA" id="ARBA00023033"/>
    </source>
</evidence>
<dbReference type="SUPFAM" id="SSF51679">
    <property type="entry name" value="Bacterial luciferase-like"/>
    <property type="match status" value="1"/>
</dbReference>
<dbReference type="Gene3D" id="3.20.20.30">
    <property type="entry name" value="Luciferase-like domain"/>
    <property type="match status" value="1"/>
</dbReference>
<dbReference type="EMBL" id="JBHMDI010000001">
    <property type="protein sequence ID" value="MFB9345932.1"/>
    <property type="molecule type" value="Genomic_DNA"/>
</dbReference>
<keyword evidence="4" id="KW-0503">Monooxygenase</keyword>
<evidence type="ECO:0000256" key="2">
    <source>
        <dbReference type="ARBA" id="ARBA00022643"/>
    </source>
</evidence>
<dbReference type="Proteomes" id="UP001589753">
    <property type="component" value="Unassembled WGS sequence"/>
</dbReference>
<evidence type="ECO:0000313" key="8">
    <source>
        <dbReference type="Proteomes" id="UP001589753"/>
    </source>
</evidence>
<proteinExistence type="predicted"/>
<evidence type="ECO:0000256" key="5">
    <source>
        <dbReference type="SAM" id="MobiDB-lite"/>
    </source>
</evidence>
<feature type="domain" description="Luciferase-like" evidence="6">
    <location>
        <begin position="36"/>
        <end position="265"/>
    </location>
</feature>
<dbReference type="Pfam" id="PF00296">
    <property type="entry name" value="Bac_luciferase"/>
    <property type="match status" value="1"/>
</dbReference>
<evidence type="ECO:0000256" key="3">
    <source>
        <dbReference type="ARBA" id="ARBA00023002"/>
    </source>
</evidence>
<name>A0ABV5L3I7_9ACTN</name>
<organism evidence="7 8">
    <name type="scientific">Streptomyces heliomycini</name>
    <dbReference type="NCBI Taxonomy" id="284032"/>
    <lineage>
        <taxon>Bacteria</taxon>
        <taxon>Bacillati</taxon>
        <taxon>Actinomycetota</taxon>
        <taxon>Actinomycetes</taxon>
        <taxon>Kitasatosporales</taxon>
        <taxon>Streptomycetaceae</taxon>
        <taxon>Streptomyces</taxon>
    </lineage>
</organism>
<dbReference type="InterPro" id="IPR036661">
    <property type="entry name" value="Luciferase-like_sf"/>
</dbReference>
<keyword evidence="1" id="KW-0285">Flavoprotein</keyword>
<dbReference type="InterPro" id="IPR020020">
    <property type="entry name" value="Luciferase-type_oxidoreductase"/>
</dbReference>
<comment type="caution">
    <text evidence="7">The sequence shown here is derived from an EMBL/GenBank/DDBJ whole genome shotgun (WGS) entry which is preliminary data.</text>
</comment>
<accession>A0ABV5L3I7</accession>
<keyword evidence="3 7" id="KW-0560">Oxidoreductase</keyword>
<gene>
    <name evidence="7" type="ORF">ACFFUA_00375</name>
</gene>
<evidence type="ECO:0000259" key="6">
    <source>
        <dbReference type="Pfam" id="PF00296"/>
    </source>
</evidence>
<dbReference type="NCBIfam" id="TIGR03571">
    <property type="entry name" value="lucif_BA3436"/>
    <property type="match status" value="1"/>
</dbReference>
<dbReference type="PANTHER" id="PTHR30011:SF16">
    <property type="entry name" value="C2H2 FINGER DOMAIN TRANSCRIPTION FACTOR (EUROFUNG)-RELATED"/>
    <property type="match status" value="1"/>
</dbReference>
<dbReference type="EC" id="1.-.-.-" evidence="7"/>
<protein>
    <submittedName>
        <fullName evidence="7">TIGR03571 family LLM class oxidoreductase</fullName>
        <ecNumber evidence="7">1.-.-.-</ecNumber>
    </submittedName>
</protein>
<sequence>MAVGEFFLGGRMSCFDSRFAAHPGYARMFRPGALTLGVFLPLEPYDGPAARMDAAGQTERAVQAEHAGFAALWARDIPPPAPAFGDTGRAYDPWTWLTHIAARTSRIALATGSTVLPPHRPVDTAKSAARLDLLSGRRLVLGAAAGDRSVEFPAYGPDRDDSGALFRTAVSTLRRLWTEDSPAAGPHHGAFGDAGVPPGPSEPSGGRVPVLVTGHSRQSVPWIAEHADGWLMEPRPLIQQCRTTALWRKAVHDAGEPRKPFAQTLRLDLVDRPDARPRAIPLGYRTGRRYLRSHLEGLRDTGVHHVVLDLRHGRRPAAEVLRELGEYVLPHFPAHGTYAQAPAVSAA</sequence>
<dbReference type="InterPro" id="IPR011251">
    <property type="entry name" value="Luciferase-like_dom"/>
</dbReference>
<feature type="region of interest" description="Disordered" evidence="5">
    <location>
        <begin position="181"/>
        <end position="209"/>
    </location>
</feature>